<dbReference type="Pfam" id="PF12697">
    <property type="entry name" value="Abhydrolase_6"/>
    <property type="match status" value="1"/>
</dbReference>
<evidence type="ECO:0000313" key="2">
    <source>
        <dbReference type="EMBL" id="SFQ58916.1"/>
    </source>
</evidence>
<organism evidence="2 3">
    <name type="scientific">Amycolatopsis rubida</name>
    <dbReference type="NCBI Taxonomy" id="112413"/>
    <lineage>
        <taxon>Bacteria</taxon>
        <taxon>Bacillati</taxon>
        <taxon>Actinomycetota</taxon>
        <taxon>Actinomycetes</taxon>
        <taxon>Pseudonocardiales</taxon>
        <taxon>Pseudonocardiaceae</taxon>
        <taxon>Amycolatopsis</taxon>
    </lineage>
</organism>
<dbReference type="SUPFAM" id="SSF53474">
    <property type="entry name" value="alpha/beta-Hydrolases"/>
    <property type="match status" value="1"/>
</dbReference>
<dbReference type="InterPro" id="IPR029058">
    <property type="entry name" value="AB_hydrolase_fold"/>
</dbReference>
<evidence type="ECO:0000313" key="3">
    <source>
        <dbReference type="Proteomes" id="UP000199137"/>
    </source>
</evidence>
<dbReference type="Proteomes" id="UP000199137">
    <property type="component" value="Unassembled WGS sequence"/>
</dbReference>
<protein>
    <submittedName>
        <fullName evidence="2">Pimeloyl-ACP methyl ester carboxylesterase</fullName>
    </submittedName>
</protein>
<name>A0A1I5ZR13_9PSEU</name>
<feature type="domain" description="AB hydrolase-1" evidence="1">
    <location>
        <begin position="61"/>
        <end position="258"/>
    </location>
</feature>
<dbReference type="EMBL" id="FOWC01000016">
    <property type="protein sequence ID" value="SFQ58916.1"/>
    <property type="molecule type" value="Genomic_DNA"/>
</dbReference>
<dbReference type="AlphaFoldDB" id="A0A1I5ZR13"/>
<dbReference type="STRING" id="112413.SAMN05421854_11637"/>
<dbReference type="InterPro" id="IPR000073">
    <property type="entry name" value="AB_hydrolase_1"/>
</dbReference>
<dbReference type="Gene3D" id="3.40.50.1820">
    <property type="entry name" value="alpha/beta hydrolase"/>
    <property type="match status" value="1"/>
</dbReference>
<dbReference type="GO" id="GO:0003824">
    <property type="term" value="F:catalytic activity"/>
    <property type="evidence" value="ECO:0007669"/>
    <property type="project" value="UniProtKB-ARBA"/>
</dbReference>
<accession>A0A1I5ZR13</accession>
<evidence type="ECO:0000259" key="1">
    <source>
        <dbReference type="Pfam" id="PF12697"/>
    </source>
</evidence>
<reference evidence="2 3" key="1">
    <citation type="submission" date="2016-10" db="EMBL/GenBank/DDBJ databases">
        <authorList>
            <person name="de Groot N.N."/>
        </authorList>
    </citation>
    <scope>NUCLEOTIDE SEQUENCE [LARGE SCALE GENOMIC DNA]</scope>
    <source>
        <strain evidence="2 3">DSM 44637</strain>
    </source>
</reference>
<sequence length="282" mass="28931">MKGFLPPGGGVVRGTQGISVNEGGPHGTLDRVAGFVYDCRMTSAFPVIRTLSARPVTGPPVVLIHGFASSAACDWPAEYWADPLAAAGRETVVVQLAGHPGGPRVAKAEEATATRVVDALAECAGTQEVDVVGYSLGARLAWDLVSHPKVSVRRLVLGGLSPQEPFAAVDLGAARQAVRGGPAPDDPLTGAITAMAAAGDSESLLNLVEGLASEPFDPGAGVPQVPTLFLAGRQDFMAHGIEQLVARVPGARLRQVAGDHRGALVGVELREAVFDFLGAAAL</sequence>
<proteinExistence type="predicted"/>
<gene>
    <name evidence="2" type="ORF">SAMN05421854_11637</name>
</gene>